<dbReference type="OrthoDB" id="10490989at2759"/>
<feature type="region of interest" description="Disordered" evidence="2">
    <location>
        <begin position="188"/>
        <end position="221"/>
    </location>
</feature>
<feature type="compositionally biased region" description="Basic and acidic residues" evidence="2">
    <location>
        <begin position="206"/>
        <end position="218"/>
    </location>
</feature>
<dbReference type="AlphaFoldDB" id="M1VG62"/>
<keyword evidence="4" id="KW-1185">Reference proteome</keyword>
<reference evidence="3 4" key="1">
    <citation type="journal article" date="2004" name="Nature">
        <title>Genome sequence of the ultrasmall unicellular red alga Cyanidioschyzon merolae 10D.</title>
        <authorList>
            <person name="Matsuzaki M."/>
            <person name="Misumi O."/>
            <person name="Shin-i T."/>
            <person name="Maruyama S."/>
            <person name="Takahara M."/>
            <person name="Miyagishima S."/>
            <person name="Mori T."/>
            <person name="Nishida K."/>
            <person name="Yagisawa F."/>
            <person name="Nishida K."/>
            <person name="Yoshida Y."/>
            <person name="Nishimura Y."/>
            <person name="Nakao S."/>
            <person name="Kobayashi T."/>
            <person name="Momoyama Y."/>
            <person name="Higashiyama T."/>
            <person name="Minoda A."/>
            <person name="Sano M."/>
            <person name="Nomoto H."/>
            <person name="Oishi K."/>
            <person name="Hayashi H."/>
            <person name="Ohta F."/>
            <person name="Nishizaka S."/>
            <person name="Haga S."/>
            <person name="Miura S."/>
            <person name="Morishita T."/>
            <person name="Kabeya Y."/>
            <person name="Terasawa K."/>
            <person name="Suzuki Y."/>
            <person name="Ishii Y."/>
            <person name="Asakawa S."/>
            <person name="Takano H."/>
            <person name="Ohta N."/>
            <person name="Kuroiwa H."/>
            <person name="Tanaka K."/>
            <person name="Shimizu N."/>
            <person name="Sugano S."/>
            <person name="Sato N."/>
            <person name="Nozaki H."/>
            <person name="Ogasawara N."/>
            <person name="Kohara Y."/>
            <person name="Kuroiwa T."/>
        </authorList>
    </citation>
    <scope>NUCLEOTIDE SEQUENCE [LARGE SCALE GENOMIC DNA]</scope>
    <source>
        <strain evidence="3 4">10D</strain>
    </source>
</reference>
<dbReference type="EMBL" id="AP006489">
    <property type="protein sequence ID" value="BAM79618.1"/>
    <property type="molecule type" value="Genomic_DNA"/>
</dbReference>
<feature type="compositionally biased region" description="Basic and acidic residues" evidence="2">
    <location>
        <begin position="66"/>
        <end position="78"/>
    </location>
</feature>
<name>M1VG62_CYAM1</name>
<feature type="region of interest" description="Disordered" evidence="2">
    <location>
        <begin position="98"/>
        <end position="117"/>
    </location>
</feature>
<reference evidence="3 4" key="2">
    <citation type="journal article" date="2007" name="BMC Biol.">
        <title>A 100%-complete sequence reveals unusually simple genomic features in the hot-spring red alga Cyanidioschyzon merolae.</title>
        <authorList>
            <person name="Nozaki H."/>
            <person name="Takano H."/>
            <person name="Misumi O."/>
            <person name="Terasawa K."/>
            <person name="Matsuzaki M."/>
            <person name="Maruyama S."/>
            <person name="Nishida K."/>
            <person name="Yagisawa F."/>
            <person name="Yoshida Y."/>
            <person name="Fujiwara T."/>
            <person name="Takio S."/>
            <person name="Tamura K."/>
            <person name="Chung S.J."/>
            <person name="Nakamura S."/>
            <person name="Kuroiwa H."/>
            <person name="Tanaka K."/>
            <person name="Sato N."/>
            <person name="Kuroiwa T."/>
        </authorList>
    </citation>
    <scope>NUCLEOTIDE SEQUENCE [LARGE SCALE GENOMIC DNA]</scope>
    <source>
        <strain evidence="3 4">10D</strain>
    </source>
</reference>
<proteinExistence type="predicted"/>
<accession>M1VG62</accession>
<dbReference type="RefSeq" id="XP_005535904.1">
    <property type="nucleotide sequence ID" value="XM_005535847.1"/>
</dbReference>
<feature type="region of interest" description="Disordered" evidence="2">
    <location>
        <begin position="423"/>
        <end position="488"/>
    </location>
</feature>
<feature type="region of interest" description="Disordered" evidence="2">
    <location>
        <begin position="66"/>
        <end position="91"/>
    </location>
</feature>
<evidence type="ECO:0000256" key="1">
    <source>
        <dbReference type="SAM" id="Coils"/>
    </source>
</evidence>
<dbReference type="KEGG" id="cme:CYME_CMG100C"/>
<evidence type="ECO:0000313" key="3">
    <source>
        <dbReference type="EMBL" id="BAM79618.1"/>
    </source>
</evidence>
<evidence type="ECO:0000256" key="2">
    <source>
        <dbReference type="SAM" id="MobiDB-lite"/>
    </source>
</evidence>
<dbReference type="GeneID" id="16993246"/>
<feature type="compositionally biased region" description="Polar residues" evidence="2">
    <location>
        <begin position="432"/>
        <end position="447"/>
    </location>
</feature>
<feature type="region of interest" description="Disordered" evidence="2">
    <location>
        <begin position="146"/>
        <end position="175"/>
    </location>
</feature>
<dbReference type="Gramene" id="CMG100CT">
    <property type="protein sequence ID" value="CMG100CT"/>
    <property type="gene ID" value="CMG100C"/>
</dbReference>
<evidence type="ECO:0000313" key="4">
    <source>
        <dbReference type="Proteomes" id="UP000007014"/>
    </source>
</evidence>
<feature type="compositionally biased region" description="Basic and acidic residues" evidence="2">
    <location>
        <begin position="108"/>
        <end position="117"/>
    </location>
</feature>
<dbReference type="Proteomes" id="UP000007014">
    <property type="component" value="Chromosome 7"/>
</dbReference>
<protein>
    <submittedName>
        <fullName evidence="3">Uncharacterized protein</fullName>
    </submittedName>
</protein>
<keyword evidence="1" id="KW-0175">Coiled coil</keyword>
<feature type="compositionally biased region" description="Polar residues" evidence="2">
    <location>
        <begin position="463"/>
        <end position="476"/>
    </location>
</feature>
<feature type="coiled-coil region" evidence="1">
    <location>
        <begin position="289"/>
        <end position="416"/>
    </location>
</feature>
<dbReference type="HOGENOM" id="CLU_505676_0_0_1"/>
<sequence>MYLANAFRRSASKNSEAFTGSALVGTGKLKQGWEGSYPGTPLGPKTPHTPMLLDHTGCLTLSQTHEYSEKREASERLGSEQGFGADTSALNSGKETLPQEAAATPAGDHGRNPFDDDDVERVTLDIDESEIEAHKKVWDSRRAALANSGGRDPLDASARSALAASAGTPQRSLRHTLAPDVQDSILFMEPSPESVPGNHGNGSEVDFSRAEGSTDFRKSAAKPAVVTNLSSTFEEEAHHPRELSVTPSLRSEDVHQKLNQSSVHHFEGSALRPALSWDHIPSSIIRETIVSLETQMAQYQRELAAAQDVIGSLRKALCIEQTNRQSQAAKIAEMELQIRALEEETDRKSLRIACLEKDREEQEGVLERLREELVQTQRRNNAAHETEAYADILSKLRAVQEQLDLVQLERDLLEKRLNGHSFESTARKQNDSDVSTGKENIGNTSSRAVPAEAPSATPDVPSAQRTKPTPLRLTQKSPHEDAAAASASLERSVAKQHIQKFERIQTSSLLSAEQRNEKRVMRFTDWIGSVQEPSNYMNT</sequence>
<gene>
    <name evidence="3" type="ORF">CYME_CMG100C</name>
</gene>
<organism evidence="3 4">
    <name type="scientific">Cyanidioschyzon merolae (strain NIES-3377 / 10D)</name>
    <name type="common">Unicellular red alga</name>
    <dbReference type="NCBI Taxonomy" id="280699"/>
    <lineage>
        <taxon>Eukaryota</taxon>
        <taxon>Rhodophyta</taxon>
        <taxon>Bangiophyceae</taxon>
        <taxon>Cyanidiales</taxon>
        <taxon>Cyanidiaceae</taxon>
        <taxon>Cyanidioschyzon</taxon>
    </lineage>
</organism>
<feature type="compositionally biased region" description="Low complexity" evidence="2">
    <location>
        <begin position="156"/>
        <end position="166"/>
    </location>
</feature>